<keyword evidence="3" id="KW-1185">Reference proteome</keyword>
<proteinExistence type="predicted"/>
<dbReference type="AlphaFoldDB" id="A0A9P1J3B1"/>
<feature type="transmembrane region" description="Helical" evidence="1">
    <location>
        <begin position="100"/>
        <end position="119"/>
    </location>
</feature>
<evidence type="ECO:0000313" key="3">
    <source>
        <dbReference type="Proteomes" id="UP001152747"/>
    </source>
</evidence>
<dbReference type="EMBL" id="CANHGI010000006">
    <property type="protein sequence ID" value="CAI5455917.1"/>
    <property type="molecule type" value="Genomic_DNA"/>
</dbReference>
<reference evidence="2" key="1">
    <citation type="submission" date="2022-11" db="EMBL/GenBank/DDBJ databases">
        <authorList>
            <person name="Kikuchi T."/>
        </authorList>
    </citation>
    <scope>NUCLEOTIDE SEQUENCE</scope>
    <source>
        <strain evidence="2">PS1010</strain>
    </source>
</reference>
<keyword evidence="1" id="KW-0812">Transmembrane</keyword>
<evidence type="ECO:0000256" key="1">
    <source>
        <dbReference type="SAM" id="Phobius"/>
    </source>
</evidence>
<dbReference type="Proteomes" id="UP001152747">
    <property type="component" value="Unassembled WGS sequence"/>
</dbReference>
<protein>
    <submittedName>
        <fullName evidence="2">Uncharacterized protein</fullName>
    </submittedName>
</protein>
<comment type="caution">
    <text evidence="2">The sequence shown here is derived from an EMBL/GenBank/DDBJ whole genome shotgun (WGS) entry which is preliminary data.</text>
</comment>
<accession>A0A9P1J3B1</accession>
<evidence type="ECO:0000313" key="2">
    <source>
        <dbReference type="EMBL" id="CAI5455917.1"/>
    </source>
</evidence>
<keyword evidence="1" id="KW-1133">Transmembrane helix</keyword>
<sequence>MPQKSSLSCIQIITPRSSPTPTSTIFFPPPSYLSSSEFDPVLYREELLRKSYLSKFPIDSYDRPDYLVTIGKARRPCSTITLEVKGRDEKPPKSQLSVKFIIFSCLIIIIFLTMFYIYISGFVQFLE</sequence>
<name>A0A9P1J3B1_9PELO</name>
<dbReference type="OrthoDB" id="5793027at2759"/>
<organism evidence="2 3">
    <name type="scientific">Caenorhabditis angaria</name>
    <dbReference type="NCBI Taxonomy" id="860376"/>
    <lineage>
        <taxon>Eukaryota</taxon>
        <taxon>Metazoa</taxon>
        <taxon>Ecdysozoa</taxon>
        <taxon>Nematoda</taxon>
        <taxon>Chromadorea</taxon>
        <taxon>Rhabditida</taxon>
        <taxon>Rhabditina</taxon>
        <taxon>Rhabditomorpha</taxon>
        <taxon>Rhabditoidea</taxon>
        <taxon>Rhabditidae</taxon>
        <taxon>Peloderinae</taxon>
        <taxon>Caenorhabditis</taxon>
    </lineage>
</organism>
<gene>
    <name evidence="2" type="ORF">CAMP_LOCUS18554</name>
</gene>
<keyword evidence="1" id="KW-0472">Membrane</keyword>